<keyword evidence="2" id="KW-1185">Reference proteome</keyword>
<comment type="caution">
    <text evidence="1">The sequence shown here is derived from an EMBL/GenBank/DDBJ whole genome shotgun (WGS) entry which is preliminary data.</text>
</comment>
<dbReference type="Proteomes" id="UP000356253">
    <property type="component" value="Unassembled WGS sequence"/>
</dbReference>
<protein>
    <submittedName>
        <fullName evidence="1">Uncharacterized protein</fullName>
    </submittedName>
</protein>
<dbReference type="EMBL" id="CABVMM010000007">
    <property type="protein sequence ID" value="VVV00700.1"/>
    <property type="molecule type" value="Genomic_DNA"/>
</dbReference>
<name>A0AC61Y939_9FLAO</name>
<gene>
    <name evidence="1" type="ORF">FVB9532_01974</name>
</gene>
<organism evidence="1 2">
    <name type="scientific">Mesonia oceanica</name>
    <dbReference type="NCBI Taxonomy" id="2687242"/>
    <lineage>
        <taxon>Bacteria</taxon>
        <taxon>Pseudomonadati</taxon>
        <taxon>Bacteroidota</taxon>
        <taxon>Flavobacteriia</taxon>
        <taxon>Flavobacteriales</taxon>
        <taxon>Flavobacteriaceae</taxon>
        <taxon>Mesonia</taxon>
    </lineage>
</organism>
<accession>A0AC61Y939</accession>
<reference evidence="1" key="1">
    <citation type="submission" date="2019-09" db="EMBL/GenBank/DDBJ databases">
        <authorList>
            <person name="Rodrigo-Torres L."/>
            <person name="Arahal R. D."/>
            <person name="Lucena T."/>
        </authorList>
    </citation>
    <scope>NUCLEOTIDE SEQUENCE</scope>
    <source>
        <strain evidence="1">ISS653</strain>
    </source>
</reference>
<proteinExistence type="predicted"/>
<evidence type="ECO:0000313" key="2">
    <source>
        <dbReference type="Proteomes" id="UP000356253"/>
    </source>
</evidence>
<sequence length="47" mass="5673">MGEIWNIMKKNPWAFGVLFFFLAVAFMVNNFEIPFFIHLKKLEKPMH</sequence>
<evidence type="ECO:0000313" key="1">
    <source>
        <dbReference type="EMBL" id="VVV00700.1"/>
    </source>
</evidence>